<sequence length="1324" mass="149212">MPPPGSVVIELPQRRPREDDIASEDMFVVIPGWFSRLYQCGLFIKILYRVDGDEFMRILMIYGLLGLIIPFGRYYCVIGIPDGYAYPVLCLLQQMGTPTQVCVLSYLNISAPAGRPFTCVSGIWCLISGEAKVGRGGRGRGPRGGNDERVNELYVQGNDQGLGANGGVDRVNRNVEGVNGGVGGESNFLTIITQQLQNLLPAMLAQVEFCPSHEMQKLETEFWNHAMVGAGHAVYTDRMVEATEPKTIQKAVQIFGALTNEAVRNGSIKKDLGFRYEIEIASEQLVEIDKVIRGCKLEIEGPFFDIDLIPFGHGSFDVIIGMDCLSDHKAEMICHEKVVRIPLLDGNVLRVLGERLEEKVRLLMSAKGSDKKQGEIVVVRDFLRMRTRSDGRPAAESLGGGTGVRVGRGEMGRRPREGNDERVDDLNGQGNDQAQVGNQGDVENHTGNVVNKNVQENVRNVIVNGNRVGCSYKELLTCNPKEYDGKGGVVVLTRWIEKIESVQDMSGCSIDQKVIYTAGSFVESRQIERYVSGLDPQIRGMVAPTEPKTMQKAVHGVLTDEAVRNGSIKKVEKIGNVGEPSKDKNGRDDNKRTMTGNVFATTVNHIGRENVGAWPKCTTCNSYHTPRGPFRTCFNCNCPGHLPKDCRGMPRNMNPVNAINPPGRACYEYGSTNHVVRIPLPDGNVLRVLRERPEEKARLFMGVKKQEEIVVVRDFPKRSCRDNSWNFKTKVSFDQGLRVGEPRSGYHQLRVHEADIPKTAFKTRYGISSLLSYLDKFVIVFIDDILIYSKTQEEHVEHLKIVLELLKKKKLYAKFYKCEFWLREVQFLGHVINGNGIYVDPSKIEAVKNWKAPRTLTEEQELAFQTLKDKLCNTPVLALLDGPKDFVVYCDVSRIGLGCVLMQRGKRHYLYGTKSVIYTDHKSLQHIFSQKELTMRQRRWIELFSDYDCEIRYHLAKANVVADSLSRKERVKPTRVRTMNMILQSSIKDRILAAQKEAVDEFTGLQRGLDEMIEHNHSVLPGSNMGTFEGVRCAPFEALYGTKCRSPIMWVEVGEGQLIGPKLVQETTKKIAQIKDRLTAARDCQKSYADKRRKPLEFGVGPMAYRLDLPKELNGVHDAFHVSNLKKCLADPTLQVPLDEIRVDANLNFVEEPMEILEREFKKLKRSRIVIGVATVKLKDVNFMLWECYIDLEIKPNNLLYIYNIDSFKAEIEGLSVKHNNFLGKRSWMCSFVSSVPAFEHNQDVCDAEEDNAIVLYKVTRTVGYTEDDIFQNTGQAKMCSFVSSVPAFEHNQDVCDAEEDNAIVLYKVTRTVGYTEDDIFQNT</sequence>
<keyword evidence="2" id="KW-0548">Nucleotidyltransferase</keyword>
<feature type="compositionally biased region" description="Basic and acidic residues" evidence="7">
    <location>
        <begin position="407"/>
        <end position="425"/>
    </location>
</feature>
<protein>
    <recommendedName>
        <fullName evidence="9">CCHC-type domain-containing protein</fullName>
    </recommendedName>
</protein>
<evidence type="ECO:0000256" key="5">
    <source>
        <dbReference type="ARBA" id="ARBA00023268"/>
    </source>
</evidence>
<keyword evidence="6" id="KW-0863">Zinc-finger</keyword>
<dbReference type="GO" id="GO:0008270">
    <property type="term" value="F:zinc ion binding"/>
    <property type="evidence" value="ECO:0007669"/>
    <property type="project" value="UniProtKB-KW"/>
</dbReference>
<keyword evidence="8" id="KW-0472">Membrane</keyword>
<comment type="caution">
    <text evidence="10">The sequence shown here is derived from an EMBL/GenBank/DDBJ whole genome shotgun (WGS) entry which is preliminary data.</text>
</comment>
<dbReference type="InterPro" id="IPR043502">
    <property type="entry name" value="DNA/RNA_pol_sf"/>
</dbReference>
<keyword evidence="3" id="KW-0540">Nuclease</keyword>
<dbReference type="EMBL" id="BKCJ010010070">
    <property type="protein sequence ID" value="GEU89923.1"/>
    <property type="molecule type" value="Genomic_DNA"/>
</dbReference>
<dbReference type="GO" id="GO:0016779">
    <property type="term" value="F:nucleotidyltransferase activity"/>
    <property type="evidence" value="ECO:0007669"/>
    <property type="project" value="UniProtKB-KW"/>
</dbReference>
<evidence type="ECO:0000259" key="9">
    <source>
        <dbReference type="PROSITE" id="PS50158"/>
    </source>
</evidence>
<dbReference type="Pfam" id="PF08284">
    <property type="entry name" value="RVP_2"/>
    <property type="match status" value="1"/>
</dbReference>
<dbReference type="InterPro" id="IPR000477">
    <property type="entry name" value="RT_dom"/>
</dbReference>
<evidence type="ECO:0000256" key="3">
    <source>
        <dbReference type="ARBA" id="ARBA00022722"/>
    </source>
</evidence>
<dbReference type="PANTHER" id="PTHR37984">
    <property type="entry name" value="PROTEIN CBG26694"/>
    <property type="match status" value="1"/>
</dbReference>
<keyword evidence="6" id="KW-0479">Metal-binding</keyword>
<feature type="transmembrane region" description="Helical" evidence="8">
    <location>
        <begin position="26"/>
        <end position="48"/>
    </location>
</feature>
<accession>A0A6L2NUS6</accession>
<dbReference type="Pfam" id="PF24626">
    <property type="entry name" value="SH3_Tf2-1"/>
    <property type="match status" value="1"/>
</dbReference>
<dbReference type="Gene3D" id="3.30.70.270">
    <property type="match status" value="1"/>
</dbReference>
<feature type="non-terminal residue" evidence="10">
    <location>
        <position position="1324"/>
    </location>
</feature>
<organism evidence="10">
    <name type="scientific">Tanacetum cinerariifolium</name>
    <name type="common">Dalmatian daisy</name>
    <name type="synonym">Chrysanthemum cinerariifolium</name>
    <dbReference type="NCBI Taxonomy" id="118510"/>
    <lineage>
        <taxon>Eukaryota</taxon>
        <taxon>Viridiplantae</taxon>
        <taxon>Streptophyta</taxon>
        <taxon>Embryophyta</taxon>
        <taxon>Tracheophyta</taxon>
        <taxon>Spermatophyta</taxon>
        <taxon>Magnoliopsida</taxon>
        <taxon>eudicotyledons</taxon>
        <taxon>Gunneridae</taxon>
        <taxon>Pentapetalae</taxon>
        <taxon>asterids</taxon>
        <taxon>campanulids</taxon>
        <taxon>Asterales</taxon>
        <taxon>Asteraceae</taxon>
        <taxon>Asteroideae</taxon>
        <taxon>Anthemideae</taxon>
        <taxon>Anthemidinae</taxon>
        <taxon>Tanacetum</taxon>
    </lineage>
</organism>
<keyword evidence="5" id="KW-0511">Multifunctional enzyme</keyword>
<keyword evidence="8" id="KW-1133">Transmembrane helix</keyword>
<dbReference type="GO" id="GO:0003676">
    <property type="term" value="F:nucleic acid binding"/>
    <property type="evidence" value="ECO:0007669"/>
    <property type="project" value="InterPro"/>
</dbReference>
<keyword evidence="4" id="KW-0378">Hydrolase</keyword>
<keyword evidence="6" id="KW-0862">Zinc</keyword>
<dbReference type="PROSITE" id="PS50158">
    <property type="entry name" value="ZF_CCHC"/>
    <property type="match status" value="1"/>
</dbReference>
<evidence type="ECO:0000256" key="6">
    <source>
        <dbReference type="PROSITE-ProRule" id="PRU00047"/>
    </source>
</evidence>
<dbReference type="InterPro" id="IPR043128">
    <property type="entry name" value="Rev_trsase/Diguanyl_cyclase"/>
</dbReference>
<dbReference type="SUPFAM" id="SSF56672">
    <property type="entry name" value="DNA/RNA polymerases"/>
    <property type="match status" value="1"/>
</dbReference>
<feature type="region of interest" description="Disordered" evidence="7">
    <location>
        <begin position="390"/>
        <end position="451"/>
    </location>
</feature>
<keyword evidence="4" id="KW-0255">Endonuclease</keyword>
<dbReference type="Pfam" id="PF17919">
    <property type="entry name" value="RT_RNaseH_2"/>
    <property type="match status" value="1"/>
</dbReference>
<dbReference type="Gene3D" id="2.40.70.10">
    <property type="entry name" value="Acid Proteases"/>
    <property type="match status" value="1"/>
</dbReference>
<evidence type="ECO:0000313" key="10">
    <source>
        <dbReference type="EMBL" id="GEU89923.1"/>
    </source>
</evidence>
<dbReference type="Pfam" id="PF00078">
    <property type="entry name" value="RVT_1"/>
    <property type="match status" value="1"/>
</dbReference>
<name>A0A6L2NUS6_TANCI</name>
<keyword evidence="8" id="KW-0812">Transmembrane</keyword>
<feature type="domain" description="CCHC-type" evidence="9">
    <location>
        <begin position="633"/>
        <end position="647"/>
    </location>
</feature>
<evidence type="ECO:0000256" key="7">
    <source>
        <dbReference type="SAM" id="MobiDB-lite"/>
    </source>
</evidence>
<dbReference type="InterPro" id="IPR050951">
    <property type="entry name" value="Retrovirus_Pol_polyprotein"/>
</dbReference>
<dbReference type="GO" id="GO:0004519">
    <property type="term" value="F:endonuclease activity"/>
    <property type="evidence" value="ECO:0007669"/>
    <property type="project" value="UniProtKB-KW"/>
</dbReference>
<dbReference type="InterPro" id="IPR041577">
    <property type="entry name" value="RT_RNaseH_2"/>
</dbReference>
<dbReference type="CDD" id="cd09274">
    <property type="entry name" value="RNase_HI_RT_Ty3"/>
    <property type="match status" value="1"/>
</dbReference>
<dbReference type="InterPro" id="IPR001878">
    <property type="entry name" value="Znf_CCHC"/>
</dbReference>
<proteinExistence type="predicted"/>
<evidence type="ECO:0000256" key="8">
    <source>
        <dbReference type="SAM" id="Phobius"/>
    </source>
</evidence>
<feature type="compositionally biased region" description="Polar residues" evidence="7">
    <location>
        <begin position="428"/>
        <end position="438"/>
    </location>
</feature>
<feature type="transmembrane region" description="Helical" evidence="8">
    <location>
        <begin position="55"/>
        <end position="75"/>
    </location>
</feature>
<dbReference type="InterPro" id="IPR056924">
    <property type="entry name" value="SH3_Tf2-1"/>
</dbReference>
<dbReference type="PANTHER" id="PTHR37984:SF5">
    <property type="entry name" value="PROTEIN NYNRIN-LIKE"/>
    <property type="match status" value="1"/>
</dbReference>
<evidence type="ECO:0000256" key="4">
    <source>
        <dbReference type="ARBA" id="ARBA00022759"/>
    </source>
</evidence>
<evidence type="ECO:0000256" key="1">
    <source>
        <dbReference type="ARBA" id="ARBA00022679"/>
    </source>
</evidence>
<dbReference type="InterPro" id="IPR021109">
    <property type="entry name" value="Peptidase_aspartic_dom_sf"/>
</dbReference>
<gene>
    <name evidence="10" type="ORF">Tci_061901</name>
</gene>
<reference evidence="10" key="1">
    <citation type="journal article" date="2019" name="Sci. Rep.">
        <title>Draft genome of Tanacetum cinerariifolium, the natural source of mosquito coil.</title>
        <authorList>
            <person name="Yamashiro T."/>
            <person name="Shiraishi A."/>
            <person name="Satake H."/>
            <person name="Nakayama K."/>
        </authorList>
    </citation>
    <scope>NUCLEOTIDE SEQUENCE</scope>
</reference>
<keyword evidence="1" id="KW-0808">Transferase</keyword>
<evidence type="ECO:0000256" key="2">
    <source>
        <dbReference type="ARBA" id="ARBA00022695"/>
    </source>
</evidence>
<dbReference type="Gene3D" id="4.10.60.10">
    <property type="entry name" value="Zinc finger, CCHC-type"/>
    <property type="match status" value="1"/>
</dbReference>